<feature type="signal peptide" evidence="2">
    <location>
        <begin position="1"/>
        <end position="21"/>
    </location>
</feature>
<organism evidence="3 4">
    <name type="scientific">Sphingomonas horti</name>
    <dbReference type="NCBI Taxonomy" id="2682842"/>
    <lineage>
        <taxon>Bacteria</taxon>
        <taxon>Pseudomonadati</taxon>
        <taxon>Pseudomonadota</taxon>
        <taxon>Alphaproteobacteria</taxon>
        <taxon>Sphingomonadales</taxon>
        <taxon>Sphingomonadaceae</taxon>
        <taxon>Sphingomonas</taxon>
    </lineage>
</organism>
<keyword evidence="2" id="KW-0732">Signal</keyword>
<dbReference type="AlphaFoldDB" id="A0A6I4IX32"/>
<feature type="chain" id="PRO_5026092203" description="Outer membrane lipoprotein-sorting protein" evidence="2">
    <location>
        <begin position="22"/>
        <end position="286"/>
    </location>
</feature>
<proteinExistence type="predicted"/>
<feature type="region of interest" description="Disordered" evidence="1">
    <location>
        <begin position="240"/>
        <end position="286"/>
    </location>
</feature>
<accession>A0A6I4IX32</accession>
<evidence type="ECO:0000313" key="4">
    <source>
        <dbReference type="Proteomes" id="UP000441389"/>
    </source>
</evidence>
<dbReference type="EMBL" id="WQMS01000001">
    <property type="protein sequence ID" value="MVO76645.1"/>
    <property type="molecule type" value="Genomic_DNA"/>
</dbReference>
<evidence type="ECO:0000256" key="1">
    <source>
        <dbReference type="SAM" id="MobiDB-lite"/>
    </source>
</evidence>
<evidence type="ECO:0008006" key="5">
    <source>
        <dbReference type="Google" id="ProtNLM"/>
    </source>
</evidence>
<evidence type="ECO:0000313" key="3">
    <source>
        <dbReference type="EMBL" id="MVO76645.1"/>
    </source>
</evidence>
<evidence type="ECO:0000256" key="2">
    <source>
        <dbReference type="SAM" id="SignalP"/>
    </source>
</evidence>
<reference evidence="3 4" key="1">
    <citation type="submission" date="2019-12" db="EMBL/GenBank/DDBJ databases">
        <authorList>
            <person name="Huq M.A."/>
        </authorList>
    </citation>
    <scope>NUCLEOTIDE SEQUENCE [LARGE SCALE GENOMIC DNA]</scope>
    <source>
        <strain evidence="3 4">MAH-20</strain>
    </source>
</reference>
<dbReference type="Gene3D" id="2.50.20.10">
    <property type="entry name" value="Lipoprotein localisation LolA/LolB/LppX"/>
    <property type="match status" value="1"/>
</dbReference>
<dbReference type="RefSeq" id="WP_157025361.1">
    <property type="nucleotide sequence ID" value="NZ_WQMS01000001.1"/>
</dbReference>
<sequence>MRLVACAAWAAALGLSGAAIAQGQPSADELVAKNLAARGGTDALAALKSVKFTGKLIFPGDFQLAYDETRAHEAKGDATRVNASIQGLTLVQAYDGANGWRINPFQGRRDAEKMTEDEARSMADSALIDGVLLSAKKEDAKVAYLGREDFDGTLGYKLKVSQPDGDEFVYLLDPDTFLEIKMTETRRLRGAQQVTEYELGDYEKVGGVYFPMSIDSWQPGQSNQRQRVIIASAEANVPVPPSMFAQPADAAKPTLPGPTDKNLQPRDKNEKPADSDVPHPSKPKAE</sequence>
<keyword evidence="4" id="KW-1185">Reference proteome</keyword>
<comment type="caution">
    <text evidence="3">The sequence shown here is derived from an EMBL/GenBank/DDBJ whole genome shotgun (WGS) entry which is preliminary data.</text>
</comment>
<dbReference type="Proteomes" id="UP000441389">
    <property type="component" value="Unassembled WGS sequence"/>
</dbReference>
<feature type="compositionally biased region" description="Basic and acidic residues" evidence="1">
    <location>
        <begin position="263"/>
        <end position="286"/>
    </location>
</feature>
<gene>
    <name evidence="3" type="ORF">GON01_01645</name>
</gene>
<protein>
    <recommendedName>
        <fullName evidence="5">Outer membrane lipoprotein-sorting protein</fullName>
    </recommendedName>
</protein>
<name>A0A6I4IX32_9SPHN</name>